<dbReference type="GO" id="GO:0003676">
    <property type="term" value="F:nucleic acid binding"/>
    <property type="evidence" value="ECO:0007669"/>
    <property type="project" value="InterPro"/>
</dbReference>
<sequence length="428" mass="45325">MTQLIVEADGGSRGNPGPAAFGAVVRSAGSGEVLAEVGETIGSATNNVAEYRGLIAGLELASAIDPQAQVEVRLDSKLVVEQMSGRWRVKHADLRPLALEAQRIFPPEHVTYTWVPRERNAHADRLLNDALDGKPVSAPAKSELPAGPETITGALWDDAVTTATGPARLPDVQPPEHVSHVDTSDEDTLATGDARSAEGDVDDAAPGARAVTPASAPEQPTTLVLVRHGRTPMTEARIFCGGDTEGPQLDDVGRAQAERAARALAAGTPVALPPGTEPVIVSSPMLRTRQTADMIAARLGVEKVTTDEQWRECEFGSWDGLTLAEITERFPDEAAQWLSSTSSRAPGGESLDDMAARVIAARDRVVERYPGQIVVIVTHSMPVRALVQLTLEAPPSAMFRLRPAPGSLTEIQHYSDGGIALGGFNLRP</sequence>
<evidence type="ECO:0000256" key="2">
    <source>
        <dbReference type="PIRSR" id="PIRSR613078-1"/>
    </source>
</evidence>
<dbReference type="AlphaFoldDB" id="A0A329QTH7"/>
<evidence type="ECO:0000256" key="1">
    <source>
        <dbReference type="PIRSR" id="PIRSR036922-1"/>
    </source>
</evidence>
<dbReference type="InterPro" id="IPR014636">
    <property type="entry name" value="RNaseH/PGlycerate_mutase"/>
</dbReference>
<dbReference type="PANTHER" id="PTHR48100:SF62">
    <property type="entry name" value="GLUCOSYL-3-PHOSPHOGLYCERATE PHOSPHATASE"/>
    <property type="match status" value="1"/>
</dbReference>
<evidence type="ECO:0000256" key="3">
    <source>
        <dbReference type="PIRSR" id="PIRSR613078-2"/>
    </source>
</evidence>
<feature type="region of interest" description="Disordered" evidence="4">
    <location>
        <begin position="164"/>
        <end position="222"/>
    </location>
</feature>
<name>A0A329QTH7_9ACTN</name>
<dbReference type="GO" id="GO:0004523">
    <property type="term" value="F:RNA-DNA hybrid ribonuclease activity"/>
    <property type="evidence" value="ECO:0007669"/>
    <property type="project" value="InterPro"/>
</dbReference>
<comment type="caution">
    <text evidence="6">The sequence shown here is derived from an EMBL/GenBank/DDBJ whole genome shotgun (WGS) entry which is preliminary data.</text>
</comment>
<dbReference type="Pfam" id="PF00300">
    <property type="entry name" value="His_Phos_1"/>
    <property type="match status" value="1"/>
</dbReference>
<dbReference type="CDD" id="cd09279">
    <property type="entry name" value="RNase_HI_like"/>
    <property type="match status" value="1"/>
</dbReference>
<dbReference type="OrthoDB" id="5296884at2"/>
<keyword evidence="7" id="KW-1185">Reference proteome</keyword>
<dbReference type="SUPFAM" id="SSF53254">
    <property type="entry name" value="Phosphoglycerate mutase-like"/>
    <property type="match status" value="1"/>
</dbReference>
<dbReference type="Pfam" id="PF13456">
    <property type="entry name" value="RVT_3"/>
    <property type="match status" value="1"/>
</dbReference>
<feature type="binding site" evidence="3">
    <location>
        <position position="287"/>
    </location>
    <ligand>
        <name>substrate</name>
    </ligand>
</feature>
<dbReference type="InterPro" id="IPR029033">
    <property type="entry name" value="His_PPase_superfam"/>
</dbReference>
<dbReference type="PANTHER" id="PTHR48100">
    <property type="entry name" value="BROAD-SPECIFICITY PHOSPHATASE YOR283W-RELATED"/>
    <property type="match status" value="1"/>
</dbReference>
<dbReference type="EMBL" id="QMIG01000005">
    <property type="protein sequence ID" value="RAW15635.1"/>
    <property type="molecule type" value="Genomic_DNA"/>
</dbReference>
<organism evidence="6 7">
    <name type="scientific">Phytoactinopolyspora halophila</name>
    <dbReference type="NCBI Taxonomy" id="1981511"/>
    <lineage>
        <taxon>Bacteria</taxon>
        <taxon>Bacillati</taxon>
        <taxon>Actinomycetota</taxon>
        <taxon>Actinomycetes</taxon>
        <taxon>Jiangellales</taxon>
        <taxon>Jiangellaceae</taxon>
        <taxon>Phytoactinopolyspora</taxon>
    </lineage>
</organism>
<dbReference type="InterPro" id="IPR013078">
    <property type="entry name" value="His_Pase_superF_clade-1"/>
</dbReference>
<dbReference type="GO" id="GO:0016791">
    <property type="term" value="F:phosphatase activity"/>
    <property type="evidence" value="ECO:0007669"/>
    <property type="project" value="TreeGrafter"/>
</dbReference>
<feature type="active site" description="Proton donor/acceptor" evidence="2">
    <location>
        <position position="312"/>
    </location>
</feature>
<evidence type="ECO:0000259" key="5">
    <source>
        <dbReference type="PROSITE" id="PS50879"/>
    </source>
</evidence>
<protein>
    <submittedName>
        <fullName evidence="6">Bifunctional RNase H/acid phosphatase</fullName>
    </submittedName>
</protein>
<dbReference type="PIRSF" id="PIRSF036922">
    <property type="entry name" value="RNaseH_PGAM"/>
    <property type="match status" value="1"/>
</dbReference>
<evidence type="ECO:0000313" key="6">
    <source>
        <dbReference type="EMBL" id="RAW15635.1"/>
    </source>
</evidence>
<dbReference type="Gene3D" id="3.40.50.1240">
    <property type="entry name" value="Phosphoglycerate mutase-like"/>
    <property type="match status" value="1"/>
</dbReference>
<evidence type="ECO:0000256" key="4">
    <source>
        <dbReference type="SAM" id="MobiDB-lite"/>
    </source>
</evidence>
<dbReference type="Proteomes" id="UP000250462">
    <property type="component" value="Unassembled WGS sequence"/>
</dbReference>
<dbReference type="CDD" id="cd07067">
    <property type="entry name" value="HP_PGM_like"/>
    <property type="match status" value="1"/>
</dbReference>
<dbReference type="InterPro" id="IPR002156">
    <property type="entry name" value="RNaseH_domain"/>
</dbReference>
<dbReference type="GO" id="GO:0005737">
    <property type="term" value="C:cytoplasm"/>
    <property type="evidence" value="ECO:0007669"/>
    <property type="project" value="TreeGrafter"/>
</dbReference>
<reference evidence="6 7" key="1">
    <citation type="submission" date="2018-06" db="EMBL/GenBank/DDBJ databases">
        <title>Phytoactinopolyspora halophila sp. nov., a novel halophilic actinomycete isolated from a saline soil in China.</title>
        <authorList>
            <person name="Tang S.-K."/>
        </authorList>
    </citation>
    <scope>NUCLEOTIDE SEQUENCE [LARGE SCALE GENOMIC DNA]</scope>
    <source>
        <strain evidence="6 7">YIM 96934</strain>
    </source>
</reference>
<proteinExistence type="predicted"/>
<dbReference type="Gene3D" id="3.30.420.10">
    <property type="entry name" value="Ribonuclease H-like superfamily/Ribonuclease H"/>
    <property type="match status" value="1"/>
</dbReference>
<feature type="domain" description="RNase H type-1" evidence="5">
    <location>
        <begin position="1"/>
        <end position="137"/>
    </location>
</feature>
<dbReference type="NCBIfam" id="NF005567">
    <property type="entry name" value="PRK07238.1"/>
    <property type="match status" value="1"/>
</dbReference>
<dbReference type="SUPFAM" id="SSF53098">
    <property type="entry name" value="Ribonuclease H-like"/>
    <property type="match status" value="1"/>
</dbReference>
<accession>A0A329QTH7</accession>
<dbReference type="InterPro" id="IPR036397">
    <property type="entry name" value="RNaseH_sf"/>
</dbReference>
<dbReference type="InterPro" id="IPR012337">
    <property type="entry name" value="RNaseH-like_sf"/>
</dbReference>
<dbReference type="InterPro" id="IPR050275">
    <property type="entry name" value="PGM_Phosphatase"/>
</dbReference>
<feature type="active site" description="Proton donor/acceptor; for phosphatase activity" evidence="1">
    <location>
        <position position="312"/>
    </location>
</feature>
<gene>
    <name evidence="6" type="ORF">DPM12_08270</name>
</gene>
<feature type="active site" description="Tele-phosphohistidine intermediate" evidence="1">
    <location>
        <position position="228"/>
    </location>
</feature>
<evidence type="ECO:0000313" key="7">
    <source>
        <dbReference type="Proteomes" id="UP000250462"/>
    </source>
</evidence>
<dbReference type="SMART" id="SM00855">
    <property type="entry name" value="PGAM"/>
    <property type="match status" value="1"/>
</dbReference>
<dbReference type="PROSITE" id="PS50879">
    <property type="entry name" value="RNASE_H_1"/>
    <property type="match status" value="1"/>
</dbReference>
<dbReference type="RefSeq" id="WP_112257836.1">
    <property type="nucleotide sequence ID" value="NZ_QMIG01000005.1"/>
</dbReference>